<feature type="signal peptide" evidence="1">
    <location>
        <begin position="1"/>
        <end position="17"/>
    </location>
</feature>
<accession>A0A4R2KBD9</accession>
<protein>
    <submittedName>
        <fullName evidence="2">Uncharacterized protein</fullName>
    </submittedName>
</protein>
<reference evidence="2 3" key="1">
    <citation type="submission" date="2019-03" db="EMBL/GenBank/DDBJ databases">
        <title>Genomic Encyclopedia of Type Strains, Phase IV (KMG-IV): sequencing the most valuable type-strain genomes for metagenomic binning, comparative biology and taxonomic classification.</title>
        <authorList>
            <person name="Goeker M."/>
        </authorList>
    </citation>
    <scope>NUCLEOTIDE SEQUENCE [LARGE SCALE GENOMIC DNA]</scope>
    <source>
        <strain evidence="2 3">DSM 4868</strain>
    </source>
</reference>
<dbReference type="RefSeq" id="WP_132544674.1">
    <property type="nucleotide sequence ID" value="NZ_SLWW01000008.1"/>
</dbReference>
<sequence>MTTVLLLLAALSSPNPAAVAPPCPGTVHKVAGRETFCCTTVTGQQCCSPRLDDKGQPEGCDCRPH</sequence>
<gene>
    <name evidence="2" type="ORF">EV655_10824</name>
</gene>
<proteinExistence type="predicted"/>
<comment type="caution">
    <text evidence="2">The sequence shown here is derived from an EMBL/GenBank/DDBJ whole genome shotgun (WGS) entry which is preliminary data.</text>
</comment>
<organism evidence="2 3">
    <name type="scientific">Rhodovulum euryhalinum</name>
    <dbReference type="NCBI Taxonomy" id="35805"/>
    <lineage>
        <taxon>Bacteria</taxon>
        <taxon>Pseudomonadati</taxon>
        <taxon>Pseudomonadota</taxon>
        <taxon>Alphaproteobacteria</taxon>
        <taxon>Rhodobacterales</taxon>
        <taxon>Paracoccaceae</taxon>
        <taxon>Rhodovulum</taxon>
    </lineage>
</organism>
<keyword evidence="3" id="KW-1185">Reference proteome</keyword>
<evidence type="ECO:0000313" key="3">
    <source>
        <dbReference type="Proteomes" id="UP000295142"/>
    </source>
</evidence>
<evidence type="ECO:0000256" key="1">
    <source>
        <dbReference type="SAM" id="SignalP"/>
    </source>
</evidence>
<feature type="chain" id="PRO_5020816043" evidence="1">
    <location>
        <begin position="18"/>
        <end position="65"/>
    </location>
</feature>
<dbReference type="Proteomes" id="UP000295142">
    <property type="component" value="Unassembled WGS sequence"/>
</dbReference>
<evidence type="ECO:0000313" key="2">
    <source>
        <dbReference type="EMBL" id="TCO70783.1"/>
    </source>
</evidence>
<dbReference type="OrthoDB" id="7726894at2"/>
<keyword evidence="1" id="KW-0732">Signal</keyword>
<dbReference type="AlphaFoldDB" id="A0A4R2KBD9"/>
<name>A0A4R2KBD9_9RHOB</name>
<dbReference type="EMBL" id="SLWW01000008">
    <property type="protein sequence ID" value="TCO70783.1"/>
    <property type="molecule type" value="Genomic_DNA"/>
</dbReference>